<comment type="caution">
    <text evidence="2">The sequence shown here is derived from an EMBL/GenBank/DDBJ whole genome shotgun (WGS) entry which is preliminary data.</text>
</comment>
<organism evidence="2 3">
    <name type="scientific">Actinomadura rubrisoli</name>
    <dbReference type="NCBI Taxonomy" id="2530368"/>
    <lineage>
        <taxon>Bacteria</taxon>
        <taxon>Bacillati</taxon>
        <taxon>Actinomycetota</taxon>
        <taxon>Actinomycetes</taxon>
        <taxon>Streptosporangiales</taxon>
        <taxon>Thermomonosporaceae</taxon>
        <taxon>Actinomadura</taxon>
    </lineage>
</organism>
<sequence length="828" mass="89051">MSDVEVYGIRHHGPGSARALRAALEDFKPDAVLIEGPPEADPLVELAGDPEMVPPVALLAYSPGRAATGGDDRQAAFWPFAEFSPEWQAIRYALGAGITVRFCDLPAAHQLVPPDGEDAPDAKTPDAQRPGAEEPGAEGPGAQGPGTERPGTQGPGTEGPGTKRPGTQGPGTERPGTERPGAKEPGTERPGTQGPGTQEPGTEGPGAKEPGGEEGIRSDPLGWLAKAAGYDDAERWWDDVVEHRSEGPSPFSAIAEAMAELREQLGPEEGDAREEQREAHMRRTLRRALKDGYERVAVVCGAWHVPALLAKVPASRDDQVLRGLPKAKIAMTWVPWTHGRLAGRSGYGAGVRSPGWYHHLFTARDRPIERWLTAAARVLREEDLHVSSAHVIEAVRLAETLAAIRGRPLAGLDEVTEATRAVLCEGADLPVELIQRRLVVGERLGAVPERTPMVPLQRDLQAEQRRLRLKPSALDKEQDLDLRKPTDLERSRLLHRLRLLDVDWGAPAEGGRSKGTFRETWTLAWRPEFDVELIEASAWGTTVRGAATARAKALAAHAAALADLTSVAERCLLSDLGEALPTVMHALADRAAVDTDVAHLMAAMPALVRALRYGDVRGTSTGPLRTVVDGLVVRICVGLPPAVSGLDDDAARDYLGHIDDVHGALSLLGHEGHIERWRRTLENLIARPDNLHGLLEGRLTRLLLDAGRLHDVPARMARAVSIGAPPDRAAAWVEGFLSGGGLVLTHDEALLRLVDDWISDLPGDSFTDVLPLLRRTFGAYAAAERRSIGEQVRRLDNASTPRPTTDTLDAARAAPAAETALTILGWTP</sequence>
<proteinExistence type="predicted"/>
<reference evidence="2 3" key="1">
    <citation type="submission" date="2019-03" db="EMBL/GenBank/DDBJ databases">
        <title>Draft genome sequences of novel Actinobacteria.</title>
        <authorList>
            <person name="Sahin N."/>
            <person name="Ay H."/>
            <person name="Saygin H."/>
        </authorList>
    </citation>
    <scope>NUCLEOTIDE SEQUENCE [LARGE SCALE GENOMIC DNA]</scope>
    <source>
        <strain evidence="2 3">H3C3</strain>
    </source>
</reference>
<evidence type="ECO:0000313" key="2">
    <source>
        <dbReference type="EMBL" id="TDD79354.1"/>
    </source>
</evidence>
<protein>
    <submittedName>
        <fullName evidence="2">Uncharacterized protein</fullName>
    </submittedName>
</protein>
<evidence type="ECO:0000313" key="3">
    <source>
        <dbReference type="Proteomes" id="UP000294513"/>
    </source>
</evidence>
<dbReference type="AlphaFoldDB" id="A0A4R5B6T9"/>
<dbReference type="InterPro" id="IPR043737">
    <property type="entry name" value="DUF5682"/>
</dbReference>
<dbReference type="EMBL" id="SMKU01000177">
    <property type="protein sequence ID" value="TDD79354.1"/>
    <property type="molecule type" value="Genomic_DNA"/>
</dbReference>
<feature type="compositionally biased region" description="Low complexity" evidence="1">
    <location>
        <begin position="190"/>
        <end position="208"/>
    </location>
</feature>
<dbReference type="OrthoDB" id="9768066at2"/>
<keyword evidence="3" id="KW-1185">Reference proteome</keyword>
<dbReference type="RefSeq" id="WP_131898409.1">
    <property type="nucleotide sequence ID" value="NZ_SMKU01000177.1"/>
</dbReference>
<evidence type="ECO:0000256" key="1">
    <source>
        <dbReference type="SAM" id="MobiDB-lite"/>
    </source>
</evidence>
<dbReference type="Pfam" id="PF18934">
    <property type="entry name" value="DUF5682"/>
    <property type="match status" value="1"/>
</dbReference>
<accession>A0A4R5B6T9</accession>
<gene>
    <name evidence="2" type="ORF">E1298_27935</name>
</gene>
<name>A0A4R5B6T9_9ACTN</name>
<dbReference type="Proteomes" id="UP000294513">
    <property type="component" value="Unassembled WGS sequence"/>
</dbReference>
<feature type="compositionally biased region" description="Basic and acidic residues" evidence="1">
    <location>
        <begin position="175"/>
        <end position="187"/>
    </location>
</feature>
<feature type="region of interest" description="Disordered" evidence="1">
    <location>
        <begin position="111"/>
        <end position="220"/>
    </location>
</feature>